<dbReference type="PANTHER" id="PTHR43557:SF2">
    <property type="entry name" value="RIESKE DOMAIN-CONTAINING PROTEIN-RELATED"/>
    <property type="match status" value="1"/>
</dbReference>
<dbReference type="InterPro" id="IPR023753">
    <property type="entry name" value="FAD/NAD-binding_dom"/>
</dbReference>
<dbReference type="GO" id="GO:0005737">
    <property type="term" value="C:cytoplasm"/>
    <property type="evidence" value="ECO:0007669"/>
    <property type="project" value="TreeGrafter"/>
</dbReference>
<comment type="cofactor">
    <cofactor evidence="1">
        <name>FAD</name>
        <dbReference type="ChEBI" id="CHEBI:57692"/>
    </cofactor>
</comment>
<evidence type="ECO:0000256" key="3">
    <source>
        <dbReference type="ARBA" id="ARBA00022827"/>
    </source>
</evidence>
<evidence type="ECO:0000256" key="4">
    <source>
        <dbReference type="ARBA" id="ARBA00023002"/>
    </source>
</evidence>
<dbReference type="PRINTS" id="PR00411">
    <property type="entry name" value="PNDRDTASEI"/>
</dbReference>
<dbReference type="Gene3D" id="3.50.50.60">
    <property type="entry name" value="FAD/NAD(P)-binding domain"/>
    <property type="match status" value="2"/>
</dbReference>
<accession>A0A840J7U1</accession>
<organism evidence="7 8">
    <name type="scientific">Amycolatopsis jiangsuensis</name>
    <dbReference type="NCBI Taxonomy" id="1181879"/>
    <lineage>
        <taxon>Bacteria</taxon>
        <taxon>Bacillati</taxon>
        <taxon>Actinomycetota</taxon>
        <taxon>Actinomycetes</taxon>
        <taxon>Pseudonocardiales</taxon>
        <taxon>Pseudonocardiaceae</taxon>
        <taxon>Amycolatopsis</taxon>
    </lineage>
</organism>
<evidence type="ECO:0000313" key="7">
    <source>
        <dbReference type="EMBL" id="MBB4689675.1"/>
    </source>
</evidence>
<dbReference type="GO" id="GO:0016651">
    <property type="term" value="F:oxidoreductase activity, acting on NAD(P)H"/>
    <property type="evidence" value="ECO:0007669"/>
    <property type="project" value="TreeGrafter"/>
</dbReference>
<evidence type="ECO:0000256" key="5">
    <source>
        <dbReference type="SAM" id="MobiDB-lite"/>
    </source>
</evidence>
<dbReference type="SUPFAM" id="SSF51905">
    <property type="entry name" value="FAD/NAD(P)-binding domain"/>
    <property type="match status" value="2"/>
</dbReference>
<dbReference type="Pfam" id="PF07992">
    <property type="entry name" value="Pyr_redox_2"/>
    <property type="match status" value="1"/>
</dbReference>
<dbReference type="InterPro" id="IPR050446">
    <property type="entry name" value="FAD-oxidoreductase/Apoptosis"/>
</dbReference>
<dbReference type="PANTHER" id="PTHR43557">
    <property type="entry name" value="APOPTOSIS-INDUCING FACTOR 1"/>
    <property type="match status" value="1"/>
</dbReference>
<sequence length="340" mass="35520">MAGVRLARTLRRKNFSGRIRLLDAEPCLPYDKPTLSKEALSDPEPAGASLLIDEEQLADLDIELSRGCRAESMYTVHKTVRTSAGDSTFDTGALARNLPTFTGCGGVYHLRLRADAEGLSRPLDGARHPVVIGGGFIGGEMASSARLRGVDVTIVEAAPRLLARVMPGEVAEEAAEPHRGNGVSLMLGTTVVDVLGAGRVERLVLSDGRTIPADVVVVGSGANPATDWLADSGLRIDDVVLCNADRSAAGAQDVFAIGDVVRWRDAEPAADTGANTGQQPGSRLRTSHTPSASTSEARSGTVNTCGPTNTACASSTPGRPAPPPVGRQRARADAVHPPRR</sequence>
<evidence type="ECO:0000259" key="6">
    <source>
        <dbReference type="Pfam" id="PF07992"/>
    </source>
</evidence>
<keyword evidence="3" id="KW-0274">FAD</keyword>
<dbReference type="Proteomes" id="UP000581769">
    <property type="component" value="Unassembled WGS sequence"/>
</dbReference>
<evidence type="ECO:0000313" key="8">
    <source>
        <dbReference type="Proteomes" id="UP000581769"/>
    </source>
</evidence>
<dbReference type="InterPro" id="IPR036188">
    <property type="entry name" value="FAD/NAD-bd_sf"/>
</dbReference>
<dbReference type="EMBL" id="JACHMG010000001">
    <property type="protein sequence ID" value="MBB4689675.1"/>
    <property type="molecule type" value="Genomic_DNA"/>
</dbReference>
<feature type="compositionally biased region" description="Polar residues" evidence="5">
    <location>
        <begin position="287"/>
        <end position="317"/>
    </location>
</feature>
<dbReference type="PRINTS" id="PR00368">
    <property type="entry name" value="FADPNR"/>
</dbReference>
<reference evidence="7 8" key="1">
    <citation type="submission" date="2020-08" db="EMBL/GenBank/DDBJ databases">
        <title>Sequencing the genomes of 1000 actinobacteria strains.</title>
        <authorList>
            <person name="Klenk H.-P."/>
        </authorList>
    </citation>
    <scope>NUCLEOTIDE SEQUENCE [LARGE SCALE GENOMIC DNA]</scope>
    <source>
        <strain evidence="7 8">DSM 45859</strain>
    </source>
</reference>
<evidence type="ECO:0000256" key="2">
    <source>
        <dbReference type="ARBA" id="ARBA00022630"/>
    </source>
</evidence>
<feature type="domain" description="FAD/NAD(P)-binding" evidence="6">
    <location>
        <begin position="1"/>
        <end position="271"/>
    </location>
</feature>
<comment type="caution">
    <text evidence="7">The sequence shown here is derived from an EMBL/GenBank/DDBJ whole genome shotgun (WGS) entry which is preliminary data.</text>
</comment>
<dbReference type="AlphaFoldDB" id="A0A840J7U1"/>
<evidence type="ECO:0000256" key="1">
    <source>
        <dbReference type="ARBA" id="ARBA00001974"/>
    </source>
</evidence>
<name>A0A840J7U1_9PSEU</name>
<protein>
    <submittedName>
        <fullName evidence="7">NADPH-dependent 2,4-dienoyl-CoA reductase/sulfur reductase-like enzyme</fullName>
    </submittedName>
</protein>
<feature type="compositionally biased region" description="Basic and acidic residues" evidence="5">
    <location>
        <begin position="330"/>
        <end position="340"/>
    </location>
</feature>
<keyword evidence="2" id="KW-0285">Flavoprotein</keyword>
<proteinExistence type="predicted"/>
<gene>
    <name evidence="7" type="ORF">BJY18_007160</name>
</gene>
<keyword evidence="8" id="KW-1185">Reference proteome</keyword>
<feature type="region of interest" description="Disordered" evidence="5">
    <location>
        <begin position="270"/>
        <end position="340"/>
    </location>
</feature>
<keyword evidence="4" id="KW-0560">Oxidoreductase</keyword>